<evidence type="ECO:0000256" key="2">
    <source>
        <dbReference type="SAM" id="SignalP"/>
    </source>
</evidence>
<name>A0A556AVE1_9BURK</name>
<comment type="similarity">
    <text evidence="1">Belongs to the UPF0065 (bug) family.</text>
</comment>
<dbReference type="OrthoDB" id="8681539at2"/>
<protein>
    <submittedName>
        <fullName evidence="3">Tripartite tricarboxylate transporter substrate binding protein</fullName>
    </submittedName>
</protein>
<comment type="caution">
    <text evidence="3">The sequence shown here is derived from an EMBL/GenBank/DDBJ whole genome shotgun (WGS) entry which is preliminary data.</text>
</comment>
<dbReference type="EMBL" id="VLTJ01000012">
    <property type="protein sequence ID" value="TSH96896.1"/>
    <property type="molecule type" value="Genomic_DNA"/>
</dbReference>
<accession>A0A556AVE1</accession>
<evidence type="ECO:0000313" key="4">
    <source>
        <dbReference type="Proteomes" id="UP000318405"/>
    </source>
</evidence>
<dbReference type="CDD" id="cd07012">
    <property type="entry name" value="PBP2_Bug_TTT"/>
    <property type="match status" value="1"/>
</dbReference>
<dbReference type="PIRSF" id="PIRSF017082">
    <property type="entry name" value="YflP"/>
    <property type="match status" value="1"/>
</dbReference>
<evidence type="ECO:0000313" key="3">
    <source>
        <dbReference type="EMBL" id="TSH96896.1"/>
    </source>
</evidence>
<dbReference type="SUPFAM" id="SSF53850">
    <property type="entry name" value="Periplasmic binding protein-like II"/>
    <property type="match status" value="1"/>
</dbReference>
<dbReference type="Gene3D" id="3.40.190.150">
    <property type="entry name" value="Bordetella uptake gene, domain 1"/>
    <property type="match status" value="1"/>
</dbReference>
<dbReference type="Proteomes" id="UP000318405">
    <property type="component" value="Unassembled WGS sequence"/>
</dbReference>
<keyword evidence="4" id="KW-1185">Reference proteome</keyword>
<proteinExistence type="inferred from homology"/>
<dbReference type="Pfam" id="PF03401">
    <property type="entry name" value="TctC"/>
    <property type="match status" value="1"/>
</dbReference>
<dbReference type="PANTHER" id="PTHR42928">
    <property type="entry name" value="TRICARBOXYLATE-BINDING PROTEIN"/>
    <property type="match status" value="1"/>
</dbReference>
<evidence type="ECO:0000256" key="1">
    <source>
        <dbReference type="ARBA" id="ARBA00006987"/>
    </source>
</evidence>
<organism evidence="3 4">
    <name type="scientific">Verticiella sediminum</name>
    <dbReference type="NCBI Taxonomy" id="1247510"/>
    <lineage>
        <taxon>Bacteria</taxon>
        <taxon>Pseudomonadati</taxon>
        <taxon>Pseudomonadota</taxon>
        <taxon>Betaproteobacteria</taxon>
        <taxon>Burkholderiales</taxon>
        <taxon>Alcaligenaceae</taxon>
        <taxon>Verticiella</taxon>
    </lineage>
</organism>
<feature type="chain" id="PRO_5021890883" evidence="2">
    <location>
        <begin position="26"/>
        <end position="325"/>
    </location>
</feature>
<keyword evidence="2" id="KW-0732">Signal</keyword>
<feature type="signal peptide" evidence="2">
    <location>
        <begin position="1"/>
        <end position="25"/>
    </location>
</feature>
<dbReference type="RefSeq" id="WP_143947556.1">
    <property type="nucleotide sequence ID" value="NZ_BAABMB010000002.1"/>
</dbReference>
<dbReference type="AlphaFoldDB" id="A0A556AVE1"/>
<dbReference type="Gene3D" id="3.40.190.10">
    <property type="entry name" value="Periplasmic binding protein-like II"/>
    <property type="match status" value="1"/>
</dbReference>
<sequence>MTSFRMLAVTAILGAGMIAPWSAGAAESDYPSKPIRMIVPFPAGGTTDVVARLIGAKLGEAWGSTVVVENMGGASGMIGTAAGVRAAADGYTITIGNNQTHATNAALFPKAQFDLTKDVQPIAMLTRTRHAIVVPADSPYETLDALVAGGKQKALNYASSSMGSSSHLVSGTLCAQEGMDCTHVPYQGAAGAITDLLAGHVDFMTASYASAVTYMTAGRLRGLAISGEEREVQAPNVATLGELGRETLSADSWIGVFAPAGTPRPVVEKWSAELERIMAMPDVKSRLEAAGFEVWYQPVAQFEDFHRQEIKRWADMVEASGVELQ</sequence>
<dbReference type="InterPro" id="IPR042100">
    <property type="entry name" value="Bug_dom1"/>
</dbReference>
<gene>
    <name evidence="3" type="ORF">FOZ76_07645</name>
</gene>
<dbReference type="InterPro" id="IPR005064">
    <property type="entry name" value="BUG"/>
</dbReference>
<reference evidence="3 4" key="1">
    <citation type="submission" date="2019-07" db="EMBL/GenBank/DDBJ databases">
        <title>Qingshengfaniella alkalisoli gen. nov., sp. nov., isolated from saline soil.</title>
        <authorList>
            <person name="Xu L."/>
            <person name="Huang X.-X."/>
            <person name="Sun J.-Q."/>
        </authorList>
    </citation>
    <scope>NUCLEOTIDE SEQUENCE [LARGE SCALE GENOMIC DNA]</scope>
    <source>
        <strain evidence="3 4">DSM 27279</strain>
    </source>
</reference>
<dbReference type="PANTHER" id="PTHR42928:SF5">
    <property type="entry name" value="BLR1237 PROTEIN"/>
    <property type="match status" value="1"/>
</dbReference>